<dbReference type="Proteomes" id="UP001287356">
    <property type="component" value="Unassembled WGS sequence"/>
</dbReference>
<accession>A0AAE0NFA0</accession>
<comment type="caution">
    <text evidence="3">The sequence shown here is derived from an EMBL/GenBank/DDBJ whole genome shotgun (WGS) entry which is preliminary data.</text>
</comment>
<organism evidence="3 4">
    <name type="scientific">Lasiosphaeria ovina</name>
    <dbReference type="NCBI Taxonomy" id="92902"/>
    <lineage>
        <taxon>Eukaryota</taxon>
        <taxon>Fungi</taxon>
        <taxon>Dikarya</taxon>
        <taxon>Ascomycota</taxon>
        <taxon>Pezizomycotina</taxon>
        <taxon>Sordariomycetes</taxon>
        <taxon>Sordariomycetidae</taxon>
        <taxon>Sordariales</taxon>
        <taxon>Lasiosphaeriaceae</taxon>
        <taxon>Lasiosphaeria</taxon>
    </lineage>
</organism>
<evidence type="ECO:0000256" key="1">
    <source>
        <dbReference type="SAM" id="MobiDB-lite"/>
    </source>
</evidence>
<proteinExistence type="predicted"/>
<protein>
    <submittedName>
        <fullName evidence="3">Uncharacterized protein</fullName>
    </submittedName>
</protein>
<sequence>MIVYVPDPRYSAWHLPICFPCPAICWLIIWLPLPTFSYSALWCVWACWRVKAPISSCLSDIAPPAVTLPLLDRTGTDYHTLSYLLRLLPRHSSAPTSPQQALGTVFLLWYLGVPVPGAPANPRYLRAPFSASTYTACFWSANRKCGSLLGRSTAGLPVGALALRLSGTQALWSSPLHPRPPPSPVSPDASLDSKNGRQPLQAHLMRQVPLLAWSPYW</sequence>
<keyword evidence="2" id="KW-0472">Membrane</keyword>
<dbReference type="AlphaFoldDB" id="A0AAE0NFA0"/>
<keyword evidence="4" id="KW-1185">Reference proteome</keyword>
<dbReference type="EMBL" id="JAULSN010000002">
    <property type="protein sequence ID" value="KAK3380428.1"/>
    <property type="molecule type" value="Genomic_DNA"/>
</dbReference>
<evidence type="ECO:0000313" key="3">
    <source>
        <dbReference type="EMBL" id="KAK3380428.1"/>
    </source>
</evidence>
<gene>
    <name evidence="3" type="ORF">B0T24DRAFT_194391</name>
</gene>
<keyword evidence="2" id="KW-1133">Transmembrane helix</keyword>
<reference evidence="3" key="2">
    <citation type="submission" date="2023-06" db="EMBL/GenBank/DDBJ databases">
        <authorList>
            <consortium name="Lawrence Berkeley National Laboratory"/>
            <person name="Haridas S."/>
            <person name="Hensen N."/>
            <person name="Bonometti L."/>
            <person name="Westerberg I."/>
            <person name="Brannstrom I.O."/>
            <person name="Guillou S."/>
            <person name="Cros-Aarteil S."/>
            <person name="Calhoun S."/>
            <person name="Kuo A."/>
            <person name="Mondo S."/>
            <person name="Pangilinan J."/>
            <person name="Riley R."/>
            <person name="Labutti K."/>
            <person name="Andreopoulos B."/>
            <person name="Lipzen A."/>
            <person name="Chen C."/>
            <person name="Yanf M."/>
            <person name="Daum C."/>
            <person name="Ng V."/>
            <person name="Clum A."/>
            <person name="Steindorff A."/>
            <person name="Ohm R."/>
            <person name="Martin F."/>
            <person name="Silar P."/>
            <person name="Natvig D."/>
            <person name="Lalanne C."/>
            <person name="Gautier V."/>
            <person name="Ament-Velasquez S.L."/>
            <person name="Kruys A."/>
            <person name="Hutchinson M.I."/>
            <person name="Powell A.J."/>
            <person name="Barry K."/>
            <person name="Miller A.N."/>
            <person name="Grigoriev I.V."/>
            <person name="Debuchy R."/>
            <person name="Gladieux P."/>
            <person name="Thoren M.H."/>
            <person name="Johannesson H."/>
        </authorList>
    </citation>
    <scope>NUCLEOTIDE SEQUENCE</scope>
    <source>
        <strain evidence="3">CBS 958.72</strain>
    </source>
</reference>
<evidence type="ECO:0000313" key="4">
    <source>
        <dbReference type="Proteomes" id="UP001287356"/>
    </source>
</evidence>
<feature type="transmembrane region" description="Helical" evidence="2">
    <location>
        <begin position="12"/>
        <end position="33"/>
    </location>
</feature>
<feature type="region of interest" description="Disordered" evidence="1">
    <location>
        <begin position="174"/>
        <end position="196"/>
    </location>
</feature>
<reference evidence="3" key="1">
    <citation type="journal article" date="2023" name="Mol. Phylogenet. Evol.">
        <title>Genome-scale phylogeny and comparative genomics of the fungal order Sordariales.</title>
        <authorList>
            <person name="Hensen N."/>
            <person name="Bonometti L."/>
            <person name="Westerberg I."/>
            <person name="Brannstrom I.O."/>
            <person name="Guillou S."/>
            <person name="Cros-Aarteil S."/>
            <person name="Calhoun S."/>
            <person name="Haridas S."/>
            <person name="Kuo A."/>
            <person name="Mondo S."/>
            <person name="Pangilinan J."/>
            <person name="Riley R."/>
            <person name="LaButti K."/>
            <person name="Andreopoulos B."/>
            <person name="Lipzen A."/>
            <person name="Chen C."/>
            <person name="Yan M."/>
            <person name="Daum C."/>
            <person name="Ng V."/>
            <person name="Clum A."/>
            <person name="Steindorff A."/>
            <person name="Ohm R.A."/>
            <person name="Martin F."/>
            <person name="Silar P."/>
            <person name="Natvig D.O."/>
            <person name="Lalanne C."/>
            <person name="Gautier V."/>
            <person name="Ament-Velasquez S.L."/>
            <person name="Kruys A."/>
            <person name="Hutchinson M.I."/>
            <person name="Powell A.J."/>
            <person name="Barry K."/>
            <person name="Miller A.N."/>
            <person name="Grigoriev I.V."/>
            <person name="Debuchy R."/>
            <person name="Gladieux P."/>
            <person name="Hiltunen Thoren M."/>
            <person name="Johannesson H."/>
        </authorList>
    </citation>
    <scope>NUCLEOTIDE SEQUENCE</scope>
    <source>
        <strain evidence="3">CBS 958.72</strain>
    </source>
</reference>
<name>A0AAE0NFA0_9PEZI</name>
<evidence type="ECO:0000256" key="2">
    <source>
        <dbReference type="SAM" id="Phobius"/>
    </source>
</evidence>
<keyword evidence="2" id="KW-0812">Transmembrane</keyword>